<keyword evidence="2" id="KW-0805">Transcription regulation</keyword>
<dbReference type="EMBL" id="LT629800">
    <property type="protein sequence ID" value="SDU95381.1"/>
    <property type="molecule type" value="Genomic_DNA"/>
</dbReference>
<keyword evidence="3 7" id="KW-0238">DNA-binding</keyword>
<dbReference type="GO" id="GO:0003677">
    <property type="term" value="F:DNA binding"/>
    <property type="evidence" value="ECO:0007669"/>
    <property type="project" value="UniProtKB-KW"/>
</dbReference>
<name>A0A5B2V5Z6_9PSED</name>
<dbReference type="GO" id="GO:0003700">
    <property type="term" value="F:DNA-binding transcription factor activity"/>
    <property type="evidence" value="ECO:0007669"/>
    <property type="project" value="InterPro"/>
</dbReference>
<dbReference type="Proteomes" id="UP000199620">
    <property type="component" value="Chromosome I"/>
</dbReference>
<dbReference type="Proteomes" id="UP000325296">
    <property type="component" value="Unassembled WGS sequence"/>
</dbReference>
<evidence type="ECO:0000256" key="3">
    <source>
        <dbReference type="ARBA" id="ARBA00023125"/>
    </source>
</evidence>
<dbReference type="SUPFAM" id="SSF46785">
    <property type="entry name" value="Winged helix' DNA-binding domain"/>
    <property type="match status" value="1"/>
</dbReference>
<keyword evidence="8" id="KW-1185">Reference proteome</keyword>
<dbReference type="Gene3D" id="3.40.190.10">
    <property type="entry name" value="Periplasmic binding protein-like II"/>
    <property type="match status" value="2"/>
</dbReference>
<dbReference type="InterPro" id="IPR005119">
    <property type="entry name" value="LysR_subst-bd"/>
</dbReference>
<dbReference type="Pfam" id="PF03466">
    <property type="entry name" value="LysR_substrate"/>
    <property type="match status" value="1"/>
</dbReference>
<comment type="similarity">
    <text evidence="1">Belongs to the LysR transcriptional regulatory family.</text>
</comment>
<evidence type="ECO:0000256" key="4">
    <source>
        <dbReference type="ARBA" id="ARBA00023163"/>
    </source>
</evidence>
<dbReference type="InterPro" id="IPR050389">
    <property type="entry name" value="LysR-type_TF"/>
</dbReference>
<reference evidence="6 9" key="2">
    <citation type="submission" date="2019-09" db="EMBL/GenBank/DDBJ databases">
        <title>Draft genome sequence of Pseudomonas brenneri CCUG 51514(T).</title>
        <authorList>
            <person name="Tunovic T."/>
            <person name="Pineiro-Iglesias B."/>
            <person name="Unosson C."/>
            <person name="Inganas E."/>
            <person name="Ohlen M."/>
            <person name="Cardew S."/>
            <person name="Jensie-Markopoulos S."/>
            <person name="Salva-Serra F."/>
            <person name="Jaen-Luchoro D."/>
            <person name="Svensson-Stadler L."/>
            <person name="Chun J."/>
            <person name="Moore E."/>
        </authorList>
    </citation>
    <scope>NUCLEOTIDE SEQUENCE [LARGE SCALE GENOMIC DNA]</scope>
    <source>
        <strain evidence="6 9">CCUG 51514</strain>
    </source>
</reference>
<dbReference type="RefSeq" id="WP_090291279.1">
    <property type="nucleotide sequence ID" value="NZ_BMNU01000001.1"/>
</dbReference>
<evidence type="ECO:0000256" key="2">
    <source>
        <dbReference type="ARBA" id="ARBA00023015"/>
    </source>
</evidence>
<evidence type="ECO:0000313" key="6">
    <source>
        <dbReference type="EMBL" id="KAA2233940.1"/>
    </source>
</evidence>
<evidence type="ECO:0000313" key="8">
    <source>
        <dbReference type="Proteomes" id="UP000199620"/>
    </source>
</evidence>
<feature type="domain" description="HTH lysR-type" evidence="5">
    <location>
        <begin position="4"/>
        <end position="61"/>
    </location>
</feature>
<dbReference type="AlphaFoldDB" id="A0A5B2V5Z6"/>
<dbReference type="PROSITE" id="PS50931">
    <property type="entry name" value="HTH_LYSR"/>
    <property type="match status" value="1"/>
</dbReference>
<dbReference type="PRINTS" id="PR00039">
    <property type="entry name" value="HTHLYSR"/>
</dbReference>
<dbReference type="Gene3D" id="1.10.10.10">
    <property type="entry name" value="Winged helix-like DNA-binding domain superfamily/Winged helix DNA-binding domain"/>
    <property type="match status" value="1"/>
</dbReference>
<dbReference type="PANTHER" id="PTHR30118:SF15">
    <property type="entry name" value="TRANSCRIPTIONAL REGULATORY PROTEIN"/>
    <property type="match status" value="1"/>
</dbReference>
<dbReference type="InterPro" id="IPR000847">
    <property type="entry name" value="LysR_HTH_N"/>
</dbReference>
<accession>A0A5B2V5Z6</accession>
<dbReference type="InterPro" id="IPR036388">
    <property type="entry name" value="WH-like_DNA-bd_sf"/>
</dbReference>
<protein>
    <submittedName>
        <fullName evidence="7">DNA-binding transcriptional regulator, LysR family</fullName>
    </submittedName>
    <submittedName>
        <fullName evidence="6">LysR family transcriptional regulator</fullName>
    </submittedName>
</protein>
<keyword evidence="4" id="KW-0804">Transcription</keyword>
<gene>
    <name evidence="6" type="ORF">F1720_02675</name>
    <name evidence="7" type="ORF">SAMN04490181_2084</name>
</gene>
<evidence type="ECO:0000313" key="9">
    <source>
        <dbReference type="Proteomes" id="UP000325296"/>
    </source>
</evidence>
<dbReference type="SUPFAM" id="SSF53850">
    <property type="entry name" value="Periplasmic binding protein-like II"/>
    <property type="match status" value="1"/>
</dbReference>
<dbReference type="PANTHER" id="PTHR30118">
    <property type="entry name" value="HTH-TYPE TRANSCRIPTIONAL REGULATOR LEUO-RELATED"/>
    <property type="match status" value="1"/>
</dbReference>
<evidence type="ECO:0000313" key="7">
    <source>
        <dbReference type="EMBL" id="SDU95381.1"/>
    </source>
</evidence>
<evidence type="ECO:0000256" key="1">
    <source>
        <dbReference type="ARBA" id="ARBA00009437"/>
    </source>
</evidence>
<dbReference type="EMBL" id="VUOL01000001">
    <property type="protein sequence ID" value="KAA2233940.1"/>
    <property type="molecule type" value="Genomic_DNA"/>
</dbReference>
<dbReference type="InterPro" id="IPR036390">
    <property type="entry name" value="WH_DNA-bd_sf"/>
</dbReference>
<organism evidence="6 9">
    <name type="scientific">Pseudomonas brenneri</name>
    <dbReference type="NCBI Taxonomy" id="129817"/>
    <lineage>
        <taxon>Bacteria</taxon>
        <taxon>Pseudomonadati</taxon>
        <taxon>Pseudomonadota</taxon>
        <taxon>Gammaproteobacteria</taxon>
        <taxon>Pseudomonadales</taxon>
        <taxon>Pseudomonadaceae</taxon>
        <taxon>Pseudomonas</taxon>
    </lineage>
</organism>
<dbReference type="OrthoDB" id="8839911at2"/>
<dbReference type="Pfam" id="PF00126">
    <property type="entry name" value="HTH_1"/>
    <property type="match status" value="1"/>
</dbReference>
<reference evidence="7 8" key="1">
    <citation type="submission" date="2016-10" db="EMBL/GenBank/DDBJ databases">
        <authorList>
            <person name="Varghese N."/>
            <person name="Submissions S."/>
        </authorList>
    </citation>
    <scope>NUCLEOTIDE SEQUENCE [LARGE SCALE GENOMIC DNA]</scope>
    <source>
        <strain evidence="7 8">BS2771</strain>
    </source>
</reference>
<evidence type="ECO:0000259" key="5">
    <source>
        <dbReference type="PROSITE" id="PS50931"/>
    </source>
</evidence>
<sequence length="308" mass="34223">MSHIDLNLIRTFVTLYEARSVTLAAERLFVTQPSVSYGLARLRELFDDALFSRTRDGIQPTFVAEQLYPSLRESLTCIENAVQGCRHFDPASTERRFRIALSDLGEIGFLPLILARLNQGAPLAEVEVLPLQVDQVGEWLASGKVDAAICRQPVPGIRSRVLIHERYVCLLSSSHPRIDQQLSLEQFLAERHVAVTRTTGHGNVEDVLKSMGVERRISLHVPHFSVLSKVIPSTDLLAVLPAQIARLFIHEGDLKMLELPFPVAEFAVSLNWHPNSDSSAALRWFCDTITDAIISGQDLSANQVPTTA</sequence>
<dbReference type="CDD" id="cd08459">
    <property type="entry name" value="PBP2_DntR_NahR_LinR_like"/>
    <property type="match status" value="1"/>
</dbReference>
<proteinExistence type="inferred from homology"/>